<evidence type="ECO:0000313" key="1">
    <source>
        <dbReference type="EMBL" id="CAI9973886.1"/>
    </source>
</evidence>
<evidence type="ECO:0000313" key="2">
    <source>
        <dbReference type="EMBL" id="CAL6100122.1"/>
    </source>
</evidence>
<dbReference type="Proteomes" id="UP001642409">
    <property type="component" value="Unassembled WGS sequence"/>
</dbReference>
<accession>A0AA86V2P1</accession>
<gene>
    <name evidence="1" type="ORF">HINF_LOCUS61531</name>
    <name evidence="2" type="ORF">HINF_LOCUS70405</name>
</gene>
<dbReference type="AlphaFoldDB" id="A0AA86V2P1"/>
<dbReference type="EMBL" id="CATOUU010001128">
    <property type="protein sequence ID" value="CAI9973886.1"/>
    <property type="molecule type" value="Genomic_DNA"/>
</dbReference>
<reference evidence="1" key="1">
    <citation type="submission" date="2023-06" db="EMBL/GenBank/DDBJ databases">
        <authorList>
            <person name="Kurt Z."/>
        </authorList>
    </citation>
    <scope>NUCLEOTIDE SEQUENCE</scope>
</reference>
<protein>
    <submittedName>
        <fullName evidence="2">Hypothetical_protein</fullName>
    </submittedName>
</protein>
<dbReference type="EMBL" id="CAXDID020000527">
    <property type="protein sequence ID" value="CAL6100122.1"/>
    <property type="molecule type" value="Genomic_DNA"/>
</dbReference>
<reference evidence="2 3" key="2">
    <citation type="submission" date="2024-07" db="EMBL/GenBank/DDBJ databases">
        <authorList>
            <person name="Akdeniz Z."/>
        </authorList>
    </citation>
    <scope>NUCLEOTIDE SEQUENCE [LARGE SCALE GENOMIC DNA]</scope>
</reference>
<sequence length="105" mass="12305">MYLVSNRVVNYFTESKKQSPYQIQFNNIYQIKFNKSPALKYTLQLKNYLPKQLSSKSSQNPQQISTRTIFARRRQPGGVTASRFRSARHIGVKNILSYILIQNNF</sequence>
<keyword evidence="3" id="KW-1185">Reference proteome</keyword>
<proteinExistence type="predicted"/>
<evidence type="ECO:0000313" key="3">
    <source>
        <dbReference type="Proteomes" id="UP001642409"/>
    </source>
</evidence>
<comment type="caution">
    <text evidence="1">The sequence shown here is derived from an EMBL/GenBank/DDBJ whole genome shotgun (WGS) entry which is preliminary data.</text>
</comment>
<organism evidence="1">
    <name type="scientific">Hexamita inflata</name>
    <dbReference type="NCBI Taxonomy" id="28002"/>
    <lineage>
        <taxon>Eukaryota</taxon>
        <taxon>Metamonada</taxon>
        <taxon>Diplomonadida</taxon>
        <taxon>Hexamitidae</taxon>
        <taxon>Hexamitinae</taxon>
        <taxon>Hexamita</taxon>
    </lineage>
</organism>
<name>A0AA86V2P1_9EUKA</name>